<reference evidence="1 2" key="1">
    <citation type="submission" date="2024-10" db="EMBL/GenBank/DDBJ databases">
        <title>Isolation, draft genome sequencing and identification of Phyllobacterium sp. NSA23, isolated from leaf soil.</title>
        <authorList>
            <person name="Akita H."/>
        </authorList>
    </citation>
    <scope>NUCLEOTIDE SEQUENCE [LARGE SCALE GENOMIC DNA]</scope>
    <source>
        <strain evidence="1 2">NSA23</strain>
    </source>
</reference>
<dbReference type="Proteomes" id="UP001628091">
    <property type="component" value="Unassembled WGS sequence"/>
</dbReference>
<name>A0ABQ0GZC1_9HYPH</name>
<dbReference type="EMBL" id="BAAFZP010000001">
    <property type="protein sequence ID" value="GAB1582020.1"/>
    <property type="molecule type" value="Genomic_DNA"/>
</dbReference>
<protein>
    <recommendedName>
        <fullName evidence="3">ABM domain-containing protein</fullName>
    </recommendedName>
</protein>
<dbReference type="RefSeq" id="WP_407864747.1">
    <property type="nucleotide sequence ID" value="NZ_BAAFZP010000001.1"/>
</dbReference>
<keyword evidence="2" id="KW-1185">Reference proteome</keyword>
<comment type="caution">
    <text evidence="1">The sequence shown here is derived from an EMBL/GenBank/DDBJ whole genome shotgun (WGS) entry which is preliminary data.</text>
</comment>
<proteinExistence type="predicted"/>
<evidence type="ECO:0000313" key="1">
    <source>
        <dbReference type="EMBL" id="GAB1582020.1"/>
    </source>
</evidence>
<accession>A0ABQ0GZC1</accession>
<organism evidence="1 2">
    <name type="scientific">Phyllobacterium phragmitis</name>
    <dbReference type="NCBI Taxonomy" id="2670329"/>
    <lineage>
        <taxon>Bacteria</taxon>
        <taxon>Pseudomonadati</taxon>
        <taxon>Pseudomonadota</taxon>
        <taxon>Alphaproteobacteria</taxon>
        <taxon>Hyphomicrobiales</taxon>
        <taxon>Phyllobacteriaceae</taxon>
        <taxon>Phyllobacterium</taxon>
    </lineage>
</organism>
<sequence length="126" mass="14691">MPLRPDEMILFRNTMRIKEGHLDGFKQAVREAVEFVEQNGPQLMVQTFIDEERMLAFSYQLYRDSESILRHWHLADPYISKVMEHCTVEDFQIHGEPNDAVLKGLQGMIDDGRAKVTPRLTGFVRL</sequence>
<evidence type="ECO:0008006" key="3">
    <source>
        <dbReference type="Google" id="ProtNLM"/>
    </source>
</evidence>
<gene>
    <name evidence="1" type="ORF">PPNSA23_19630</name>
</gene>
<evidence type="ECO:0000313" key="2">
    <source>
        <dbReference type="Proteomes" id="UP001628091"/>
    </source>
</evidence>